<dbReference type="SUPFAM" id="SSF52096">
    <property type="entry name" value="ClpP/crotonase"/>
    <property type="match status" value="1"/>
</dbReference>
<dbReference type="RefSeq" id="WP_136434937.1">
    <property type="nucleotide sequence ID" value="NZ_JBHSNS010000003.1"/>
</dbReference>
<dbReference type="Proteomes" id="UP001596072">
    <property type="component" value="Unassembled WGS sequence"/>
</dbReference>
<dbReference type="EMBL" id="JBHSNS010000003">
    <property type="protein sequence ID" value="MFC5729048.1"/>
    <property type="molecule type" value="Genomic_DNA"/>
</dbReference>
<dbReference type="PANTHER" id="PTHR43684">
    <property type="match status" value="1"/>
</dbReference>
<dbReference type="Pfam" id="PF00378">
    <property type="entry name" value="ECH_1"/>
    <property type="match status" value="1"/>
</dbReference>
<keyword evidence="3" id="KW-1185">Reference proteome</keyword>
<name>A0ABW0ZIY0_9ACTN</name>
<dbReference type="CDD" id="cd06558">
    <property type="entry name" value="crotonase-like"/>
    <property type="match status" value="1"/>
</dbReference>
<dbReference type="InterPro" id="IPR001753">
    <property type="entry name" value="Enoyl-CoA_hydra/iso"/>
</dbReference>
<accession>A0ABW0ZIY0</accession>
<gene>
    <name evidence="2" type="ORF">ACFPQB_08955</name>
</gene>
<dbReference type="InterPro" id="IPR051053">
    <property type="entry name" value="ECH/Chromodomain_protein"/>
</dbReference>
<proteinExistence type="inferred from homology"/>
<protein>
    <submittedName>
        <fullName evidence="2">Enoyl-CoA hydratase/isomerase family protein</fullName>
    </submittedName>
</protein>
<dbReference type="PANTHER" id="PTHR43684:SF4">
    <property type="entry name" value="ENOYL-COA HYDRATASE_ISOMERASE FAMILY PROTEIN (AFU_ORTHOLOGUE AFUA_1G01890)"/>
    <property type="match status" value="1"/>
</dbReference>
<evidence type="ECO:0000313" key="3">
    <source>
        <dbReference type="Proteomes" id="UP001596072"/>
    </source>
</evidence>
<comment type="similarity">
    <text evidence="1">Belongs to the enoyl-CoA hydratase/isomerase family.</text>
</comment>
<evidence type="ECO:0000256" key="1">
    <source>
        <dbReference type="ARBA" id="ARBA00005254"/>
    </source>
</evidence>
<reference evidence="3" key="1">
    <citation type="journal article" date="2019" name="Int. J. Syst. Evol. Microbiol.">
        <title>The Global Catalogue of Microorganisms (GCM) 10K type strain sequencing project: providing services to taxonomists for standard genome sequencing and annotation.</title>
        <authorList>
            <consortium name="The Broad Institute Genomics Platform"/>
            <consortium name="The Broad Institute Genome Sequencing Center for Infectious Disease"/>
            <person name="Wu L."/>
            <person name="Ma J."/>
        </authorList>
    </citation>
    <scope>NUCLEOTIDE SEQUENCE [LARGE SCALE GENOMIC DNA]</scope>
    <source>
        <strain evidence="3">YIM 94188</strain>
    </source>
</reference>
<organism evidence="2 3">
    <name type="scientific">Nocardioides vastitatis</name>
    <dbReference type="NCBI Taxonomy" id="2568655"/>
    <lineage>
        <taxon>Bacteria</taxon>
        <taxon>Bacillati</taxon>
        <taxon>Actinomycetota</taxon>
        <taxon>Actinomycetes</taxon>
        <taxon>Propionibacteriales</taxon>
        <taxon>Nocardioidaceae</taxon>
        <taxon>Nocardioides</taxon>
    </lineage>
</organism>
<dbReference type="Gene3D" id="3.90.226.10">
    <property type="entry name" value="2-enoyl-CoA Hydratase, Chain A, domain 1"/>
    <property type="match status" value="1"/>
</dbReference>
<comment type="caution">
    <text evidence="2">The sequence shown here is derived from an EMBL/GenBank/DDBJ whole genome shotgun (WGS) entry which is preliminary data.</text>
</comment>
<evidence type="ECO:0000313" key="2">
    <source>
        <dbReference type="EMBL" id="MFC5729048.1"/>
    </source>
</evidence>
<sequence length="263" mass="27033">MTQNLVRYEYDAGAARITLADGERGNALGLALVDQLLDAVRQAGRDAAKVIVLAADGRFFSVGGDLAAFGAAQDRSMLIDDLAEALHRVVSELIRSDAIVVSVVQGTAAGAGFPLAAVGDVVLASDTAKFSLAYTKVGLSPDGGSSLLVQTLGLHRTLRLALLGDLLSAQEAYDAGLVARVVPADELPRVVDQVVGARVAGSAPAQASAKRLLREAAAASPETALRRESLSIRTLVGTADGVEGITAFLEKRAPSFGQADATS</sequence>
<dbReference type="InterPro" id="IPR029045">
    <property type="entry name" value="ClpP/crotonase-like_dom_sf"/>
</dbReference>